<evidence type="ECO:0000259" key="2">
    <source>
        <dbReference type="Pfam" id="PF26215"/>
    </source>
</evidence>
<comment type="caution">
    <text evidence="3">The sequence shown here is derived from an EMBL/GenBank/DDBJ whole genome shotgun (WGS) entry which is preliminary data.</text>
</comment>
<organism evidence="3 4">
    <name type="scientific">Ridgeia piscesae</name>
    <name type="common">Tubeworm</name>
    <dbReference type="NCBI Taxonomy" id="27915"/>
    <lineage>
        <taxon>Eukaryota</taxon>
        <taxon>Metazoa</taxon>
        <taxon>Spiralia</taxon>
        <taxon>Lophotrochozoa</taxon>
        <taxon>Annelida</taxon>
        <taxon>Polychaeta</taxon>
        <taxon>Sedentaria</taxon>
        <taxon>Canalipalpata</taxon>
        <taxon>Sabellida</taxon>
        <taxon>Siboglinidae</taxon>
        <taxon>Ridgeia</taxon>
    </lineage>
</organism>
<dbReference type="Pfam" id="PF26215">
    <property type="entry name" value="HTH_animal"/>
    <property type="match status" value="1"/>
</dbReference>
<evidence type="ECO:0008006" key="5">
    <source>
        <dbReference type="Google" id="ProtNLM"/>
    </source>
</evidence>
<evidence type="ECO:0000313" key="3">
    <source>
        <dbReference type="EMBL" id="KAK2180180.1"/>
    </source>
</evidence>
<protein>
    <recommendedName>
        <fullName evidence="5">GIY-YIG domain-containing protein</fullName>
    </recommendedName>
</protein>
<gene>
    <name evidence="3" type="ORF">NP493_454g04017</name>
</gene>
<dbReference type="EMBL" id="JAODUO010000455">
    <property type="protein sequence ID" value="KAK2180180.1"/>
    <property type="molecule type" value="Genomic_DNA"/>
</dbReference>
<name>A0AAD9L0A2_RIDPI</name>
<accession>A0AAD9L0A2</accession>
<dbReference type="InterPro" id="IPR000305">
    <property type="entry name" value="GIY-YIG_endonuc"/>
</dbReference>
<sequence>MDQYLNFKSHHSLTHKRLVVSTLINRTQQYVSTTEDRKSELAHVHNALRANGYPEWAVAPPPSNAKRPPSTNNNPQRLMLGLPYVAGLSEQLGHIYKSHNIHMYHKPANTLHSMVVHPKDRTLKEHQCGTIYNIMCDIDSSHTYIGETKRTLSQRFKEHTNLDKPTGVDHCQATGHSVSMKNTKVLTRESNWHQRKVKEAIYIKQRAPSMNKDQGYHLPAI</sequence>
<evidence type="ECO:0000313" key="4">
    <source>
        <dbReference type="Proteomes" id="UP001209878"/>
    </source>
</evidence>
<dbReference type="PANTHER" id="PTHR21301">
    <property type="entry name" value="REVERSE TRANSCRIPTASE"/>
    <property type="match status" value="1"/>
</dbReference>
<evidence type="ECO:0000259" key="1">
    <source>
        <dbReference type="Pfam" id="PF01541"/>
    </source>
</evidence>
<dbReference type="Proteomes" id="UP001209878">
    <property type="component" value="Unassembled WGS sequence"/>
</dbReference>
<feature type="domain" description="GIY-YIG" evidence="1">
    <location>
        <begin position="129"/>
        <end position="166"/>
    </location>
</feature>
<dbReference type="AlphaFoldDB" id="A0AAD9L0A2"/>
<reference evidence="3" key="1">
    <citation type="journal article" date="2023" name="Mol. Biol. Evol.">
        <title>Third-Generation Sequencing Reveals the Adaptive Role of the Epigenome in Three Deep-Sea Polychaetes.</title>
        <authorList>
            <person name="Perez M."/>
            <person name="Aroh O."/>
            <person name="Sun Y."/>
            <person name="Lan Y."/>
            <person name="Juniper S.K."/>
            <person name="Young C.R."/>
            <person name="Angers B."/>
            <person name="Qian P.Y."/>
        </authorList>
    </citation>
    <scope>NUCLEOTIDE SEQUENCE</scope>
    <source>
        <strain evidence="3">R07B-5</strain>
    </source>
</reference>
<dbReference type="Pfam" id="PF01541">
    <property type="entry name" value="GIY-YIG"/>
    <property type="match status" value="1"/>
</dbReference>
<proteinExistence type="predicted"/>
<dbReference type="InterPro" id="IPR058912">
    <property type="entry name" value="HTH_animal"/>
</dbReference>
<dbReference type="PANTHER" id="PTHR21301:SF11">
    <property type="entry name" value="GIY-YIG DOMAIN-CONTAINING PROTEIN"/>
    <property type="match status" value="1"/>
</dbReference>
<keyword evidence="4" id="KW-1185">Reference proteome</keyword>
<feature type="domain" description="Helix-turn-helix" evidence="2">
    <location>
        <begin position="3"/>
        <end position="56"/>
    </location>
</feature>